<reference evidence="2" key="1">
    <citation type="journal article" date="2019" name="Int. J. Syst. Evol. Microbiol.">
        <title>The Global Catalogue of Microorganisms (GCM) 10K type strain sequencing project: providing services to taxonomists for standard genome sequencing and annotation.</title>
        <authorList>
            <consortium name="The Broad Institute Genomics Platform"/>
            <consortium name="The Broad Institute Genome Sequencing Center for Infectious Disease"/>
            <person name="Wu L."/>
            <person name="Ma J."/>
        </authorList>
    </citation>
    <scope>NUCLEOTIDE SEQUENCE [LARGE SCALE GENOMIC DNA]</scope>
    <source>
        <strain evidence="2">JCM 17217</strain>
    </source>
</reference>
<keyword evidence="2" id="KW-1185">Reference proteome</keyword>
<sequence length="56" mass="6134">MFHGIEHGPHLQLALRREPLGGLGNGVAKNYTIAAAAHHQKTIAQRPYPIEPRPDS</sequence>
<evidence type="ECO:0000313" key="1">
    <source>
        <dbReference type="EMBL" id="GAA3969370.1"/>
    </source>
</evidence>
<gene>
    <name evidence="1" type="ORF">GCM10022407_14140</name>
</gene>
<organism evidence="1 2">
    <name type="scientific">Hymenobacter antarcticus</name>
    <dbReference type="NCBI Taxonomy" id="486270"/>
    <lineage>
        <taxon>Bacteria</taxon>
        <taxon>Pseudomonadati</taxon>
        <taxon>Bacteroidota</taxon>
        <taxon>Cytophagia</taxon>
        <taxon>Cytophagales</taxon>
        <taxon>Hymenobacteraceae</taxon>
        <taxon>Hymenobacter</taxon>
    </lineage>
</organism>
<proteinExistence type="predicted"/>
<dbReference type="Proteomes" id="UP001501556">
    <property type="component" value="Unassembled WGS sequence"/>
</dbReference>
<comment type="caution">
    <text evidence="1">The sequence shown here is derived from an EMBL/GenBank/DDBJ whole genome shotgun (WGS) entry which is preliminary data.</text>
</comment>
<name>A0ABP7PQ69_9BACT</name>
<accession>A0ABP7PQ69</accession>
<dbReference type="EMBL" id="BAABDI010000007">
    <property type="protein sequence ID" value="GAA3969370.1"/>
    <property type="molecule type" value="Genomic_DNA"/>
</dbReference>
<protein>
    <submittedName>
        <fullName evidence="1">Uncharacterized protein</fullName>
    </submittedName>
</protein>
<evidence type="ECO:0000313" key="2">
    <source>
        <dbReference type="Proteomes" id="UP001501556"/>
    </source>
</evidence>